<dbReference type="EMBL" id="JAIXMP010000021">
    <property type="protein sequence ID" value="KAI9256648.1"/>
    <property type="molecule type" value="Genomic_DNA"/>
</dbReference>
<gene>
    <name evidence="2" type="ORF">BDA99DRAFT_144125</name>
</gene>
<feature type="compositionally biased region" description="Polar residues" evidence="1">
    <location>
        <begin position="129"/>
        <end position="141"/>
    </location>
</feature>
<feature type="compositionally biased region" description="Low complexity" evidence="1">
    <location>
        <begin position="118"/>
        <end position="128"/>
    </location>
</feature>
<dbReference type="AlphaFoldDB" id="A0AAD5JW68"/>
<feature type="compositionally biased region" description="Basic residues" evidence="1">
    <location>
        <begin position="314"/>
        <end position="326"/>
    </location>
</feature>
<proteinExistence type="predicted"/>
<keyword evidence="3" id="KW-1185">Reference proteome</keyword>
<dbReference type="Proteomes" id="UP001209540">
    <property type="component" value="Unassembled WGS sequence"/>
</dbReference>
<sequence length="326" mass="36620">MDKIATGVAPWIQRASDMKAEVVVSHDMERKLQQHSDEILKLIKDLKLKDQALQESTVKVELLEKRMVTVKKQAEQIATLEETLQKSQTQEHMYAEAIENLQAEYDSLEHENTRLKKAAAAQEAKLQLSTSESSNNKNQANGKKETSDDDSSLFNEGEDATTGTTTIANGAYDGAGQVEALKSAIRYLKAENAHLKSRDLASTLKLDTTTELLAPNNTKTAHPELRTVAIETRVLIKEMRTAGASPKVVALNADRRGGKWQSQKKTPDYQYQTQQSVLYTLKQRSDKLRHRMDELQLQPAAARKDSVANNSYHHNIKVNKQTKRQQ</sequence>
<evidence type="ECO:0000313" key="3">
    <source>
        <dbReference type="Proteomes" id="UP001209540"/>
    </source>
</evidence>
<feature type="region of interest" description="Disordered" evidence="1">
    <location>
        <begin position="300"/>
        <end position="326"/>
    </location>
</feature>
<reference evidence="2" key="2">
    <citation type="submission" date="2023-02" db="EMBL/GenBank/DDBJ databases">
        <authorList>
            <consortium name="DOE Joint Genome Institute"/>
            <person name="Mondo S.J."/>
            <person name="Chang Y."/>
            <person name="Wang Y."/>
            <person name="Ahrendt S."/>
            <person name="Andreopoulos W."/>
            <person name="Barry K."/>
            <person name="Beard J."/>
            <person name="Benny G.L."/>
            <person name="Blankenship S."/>
            <person name="Bonito G."/>
            <person name="Cuomo C."/>
            <person name="Desiro A."/>
            <person name="Gervers K.A."/>
            <person name="Hundley H."/>
            <person name="Kuo A."/>
            <person name="LaButti K."/>
            <person name="Lang B.F."/>
            <person name="Lipzen A."/>
            <person name="O'Donnell K."/>
            <person name="Pangilinan J."/>
            <person name="Reynolds N."/>
            <person name="Sandor L."/>
            <person name="Smith M.W."/>
            <person name="Tsang A."/>
            <person name="Grigoriev I.V."/>
            <person name="Stajich J.E."/>
            <person name="Spatafora J.W."/>
        </authorList>
    </citation>
    <scope>NUCLEOTIDE SEQUENCE</scope>
    <source>
        <strain evidence="2">RSA 2281</strain>
    </source>
</reference>
<protein>
    <submittedName>
        <fullName evidence="2">Uncharacterized protein</fullName>
    </submittedName>
</protein>
<feature type="region of interest" description="Disordered" evidence="1">
    <location>
        <begin position="112"/>
        <end position="170"/>
    </location>
</feature>
<reference evidence="2" key="1">
    <citation type="journal article" date="2022" name="IScience">
        <title>Evolution of zygomycete secretomes and the origins of terrestrial fungal ecologies.</title>
        <authorList>
            <person name="Chang Y."/>
            <person name="Wang Y."/>
            <person name="Mondo S."/>
            <person name="Ahrendt S."/>
            <person name="Andreopoulos W."/>
            <person name="Barry K."/>
            <person name="Beard J."/>
            <person name="Benny G.L."/>
            <person name="Blankenship S."/>
            <person name="Bonito G."/>
            <person name="Cuomo C."/>
            <person name="Desiro A."/>
            <person name="Gervers K.A."/>
            <person name="Hundley H."/>
            <person name="Kuo A."/>
            <person name="LaButti K."/>
            <person name="Lang B.F."/>
            <person name="Lipzen A."/>
            <person name="O'Donnell K."/>
            <person name="Pangilinan J."/>
            <person name="Reynolds N."/>
            <person name="Sandor L."/>
            <person name="Smith M.E."/>
            <person name="Tsang A."/>
            <person name="Grigoriev I.V."/>
            <person name="Stajich J.E."/>
            <person name="Spatafora J.W."/>
        </authorList>
    </citation>
    <scope>NUCLEOTIDE SEQUENCE</scope>
    <source>
        <strain evidence="2">RSA 2281</strain>
    </source>
</reference>
<organism evidence="2 3">
    <name type="scientific">Phascolomyces articulosus</name>
    <dbReference type="NCBI Taxonomy" id="60185"/>
    <lineage>
        <taxon>Eukaryota</taxon>
        <taxon>Fungi</taxon>
        <taxon>Fungi incertae sedis</taxon>
        <taxon>Mucoromycota</taxon>
        <taxon>Mucoromycotina</taxon>
        <taxon>Mucoromycetes</taxon>
        <taxon>Mucorales</taxon>
        <taxon>Lichtheimiaceae</taxon>
        <taxon>Phascolomyces</taxon>
    </lineage>
</organism>
<evidence type="ECO:0000313" key="2">
    <source>
        <dbReference type="EMBL" id="KAI9256648.1"/>
    </source>
</evidence>
<accession>A0AAD5JW68</accession>
<feature type="compositionally biased region" description="Acidic residues" evidence="1">
    <location>
        <begin position="147"/>
        <end position="159"/>
    </location>
</feature>
<name>A0AAD5JW68_9FUNG</name>
<comment type="caution">
    <text evidence="2">The sequence shown here is derived from an EMBL/GenBank/DDBJ whole genome shotgun (WGS) entry which is preliminary data.</text>
</comment>
<evidence type="ECO:0000256" key="1">
    <source>
        <dbReference type="SAM" id="MobiDB-lite"/>
    </source>
</evidence>